<accession>A0A921HCU0</accession>
<keyword evidence="5" id="KW-0540">Nuclease</keyword>
<dbReference type="PANTHER" id="PTHR43140">
    <property type="entry name" value="TYPE-1 RESTRICTION ENZYME ECOKI SPECIFICITY PROTEIN"/>
    <property type="match status" value="1"/>
</dbReference>
<comment type="caution">
    <text evidence="5">The sequence shown here is derived from an EMBL/GenBank/DDBJ whole genome shotgun (WGS) entry which is preliminary data.</text>
</comment>
<reference evidence="5" key="1">
    <citation type="journal article" date="2021" name="PeerJ">
        <title>Extensive microbial diversity within the chicken gut microbiome revealed by metagenomics and culture.</title>
        <authorList>
            <person name="Gilroy R."/>
            <person name="Ravi A."/>
            <person name="Getino M."/>
            <person name="Pursley I."/>
            <person name="Horton D.L."/>
            <person name="Alikhan N.F."/>
            <person name="Baker D."/>
            <person name="Gharbi K."/>
            <person name="Hall N."/>
            <person name="Watson M."/>
            <person name="Adriaenssens E.M."/>
            <person name="Foster-Nyarko E."/>
            <person name="Jarju S."/>
            <person name="Secka A."/>
            <person name="Antonio M."/>
            <person name="Oren A."/>
            <person name="Chaudhuri R.R."/>
            <person name="La Ragione R."/>
            <person name="Hildebrand F."/>
            <person name="Pallen M.J."/>
        </authorList>
    </citation>
    <scope>NUCLEOTIDE SEQUENCE</scope>
    <source>
        <strain evidence="5">ChiHjej11B10-15683</strain>
    </source>
</reference>
<reference evidence="5" key="2">
    <citation type="submission" date="2021-09" db="EMBL/GenBank/DDBJ databases">
        <authorList>
            <person name="Gilroy R."/>
        </authorList>
    </citation>
    <scope>NUCLEOTIDE SEQUENCE</scope>
    <source>
        <strain evidence="5">ChiHjej11B10-15683</strain>
    </source>
</reference>
<dbReference type="GO" id="GO:0003677">
    <property type="term" value="F:DNA binding"/>
    <property type="evidence" value="ECO:0007669"/>
    <property type="project" value="UniProtKB-KW"/>
</dbReference>
<evidence type="ECO:0000256" key="3">
    <source>
        <dbReference type="ARBA" id="ARBA00023125"/>
    </source>
</evidence>
<evidence type="ECO:0000256" key="2">
    <source>
        <dbReference type="ARBA" id="ARBA00022747"/>
    </source>
</evidence>
<keyword evidence="5" id="KW-0255">Endonuclease</keyword>
<dbReference type="Pfam" id="PF01420">
    <property type="entry name" value="Methylase_S"/>
    <property type="match status" value="2"/>
</dbReference>
<keyword evidence="2" id="KW-0680">Restriction system</keyword>
<dbReference type="GO" id="GO:0004519">
    <property type="term" value="F:endonuclease activity"/>
    <property type="evidence" value="ECO:0007669"/>
    <property type="project" value="UniProtKB-KW"/>
</dbReference>
<protein>
    <submittedName>
        <fullName evidence="5">Restriction endonuclease subunit S</fullName>
        <ecNumber evidence="5">3.1.21.-</ecNumber>
    </submittedName>
</protein>
<proteinExistence type="inferred from homology"/>
<evidence type="ECO:0000256" key="1">
    <source>
        <dbReference type="ARBA" id="ARBA00010923"/>
    </source>
</evidence>
<dbReference type="PANTHER" id="PTHR43140:SF1">
    <property type="entry name" value="TYPE I RESTRICTION ENZYME ECOKI SPECIFICITY SUBUNIT"/>
    <property type="match status" value="1"/>
</dbReference>
<evidence type="ECO:0000313" key="6">
    <source>
        <dbReference type="Proteomes" id="UP000749334"/>
    </source>
</evidence>
<dbReference type="InterPro" id="IPR044946">
    <property type="entry name" value="Restrct_endonuc_typeI_TRD_sf"/>
</dbReference>
<name>A0A921HCU0_9PAST</name>
<dbReference type="CDD" id="cd17291">
    <property type="entry name" value="RMtype1_S_MgeORF438P-TRD-CR_like"/>
    <property type="match status" value="1"/>
</dbReference>
<feature type="domain" description="Type I restriction modification DNA specificity" evidence="4">
    <location>
        <begin position="209"/>
        <end position="385"/>
    </location>
</feature>
<dbReference type="InterPro" id="IPR000055">
    <property type="entry name" value="Restrct_endonuc_typeI_TRD"/>
</dbReference>
<dbReference type="InterPro" id="IPR051212">
    <property type="entry name" value="Type-I_RE_S_subunit"/>
</dbReference>
<dbReference type="Proteomes" id="UP000749334">
    <property type="component" value="Unassembled WGS sequence"/>
</dbReference>
<keyword evidence="5" id="KW-0378">Hydrolase</keyword>
<sequence length="405" mass="45858">MKTNTFLEKLLQGAPVEWKTLGEVTLWDKRFQGVEGQEKVLSFVHVSAAKLKSLAVENGDITLLSTGNFEGFTNREIAEEFINSAEVITIPTGGTANIKYHNGLFVDSGNLLASSTDSDLYDLKYIYYFLKNINHIIQGFFRGSGVKHPSMPDILKIQIPIPPPAVQKEIVRILDALTAITSELTSELTLRQKQYQHYRDQLLTFGDEVEWKTLGEVDFFEVNSGGTPSKSNLDYWNNGNIPWIKSESCNNKPIYSANNFITEIGLKESSAKLLNPKTTLIALVGATIFKTAFLEFTATTNQNIASIKSKVPDAISDKFIFYYITNLYNKLKLEMNNYGMLNLTTLRQFKIPIPSIKEQKRIISILDKFDTLTNSLSDGLPKEIKLRQKQYEYYRDLLLGFDNLK</sequence>
<dbReference type="GO" id="GO:0009307">
    <property type="term" value="P:DNA restriction-modification system"/>
    <property type="evidence" value="ECO:0007669"/>
    <property type="project" value="UniProtKB-KW"/>
</dbReference>
<evidence type="ECO:0000259" key="4">
    <source>
        <dbReference type="Pfam" id="PF01420"/>
    </source>
</evidence>
<dbReference type="GO" id="GO:0016787">
    <property type="term" value="F:hydrolase activity"/>
    <property type="evidence" value="ECO:0007669"/>
    <property type="project" value="UniProtKB-KW"/>
</dbReference>
<dbReference type="AlphaFoldDB" id="A0A921HCU0"/>
<dbReference type="EC" id="3.1.21.-" evidence="5"/>
<comment type="similarity">
    <text evidence="1">Belongs to the type-I restriction system S methylase family.</text>
</comment>
<dbReference type="EMBL" id="DYVQ01000073">
    <property type="protein sequence ID" value="HJF74207.1"/>
    <property type="molecule type" value="Genomic_DNA"/>
</dbReference>
<organism evidence="5 6">
    <name type="scientific">Gallibacterium anatis</name>
    <dbReference type="NCBI Taxonomy" id="750"/>
    <lineage>
        <taxon>Bacteria</taxon>
        <taxon>Pseudomonadati</taxon>
        <taxon>Pseudomonadota</taxon>
        <taxon>Gammaproteobacteria</taxon>
        <taxon>Pasteurellales</taxon>
        <taxon>Pasteurellaceae</taxon>
        <taxon>Gallibacterium</taxon>
    </lineage>
</organism>
<evidence type="ECO:0000313" key="5">
    <source>
        <dbReference type="EMBL" id="HJF74207.1"/>
    </source>
</evidence>
<dbReference type="SUPFAM" id="SSF116734">
    <property type="entry name" value="DNA methylase specificity domain"/>
    <property type="match status" value="2"/>
</dbReference>
<feature type="domain" description="Type I restriction modification DNA specificity" evidence="4">
    <location>
        <begin position="78"/>
        <end position="187"/>
    </location>
</feature>
<gene>
    <name evidence="5" type="ORF">K8W15_08505</name>
</gene>
<keyword evidence="3" id="KW-0238">DNA-binding</keyword>
<dbReference type="CDD" id="cd17296">
    <property type="entry name" value="RMtype1_S_MmaC5ORF1169P_TRD1-CR1_like"/>
    <property type="match status" value="1"/>
</dbReference>
<dbReference type="Gene3D" id="3.90.220.20">
    <property type="entry name" value="DNA methylase specificity domains"/>
    <property type="match status" value="2"/>
</dbReference>